<accession>A0ACC1T6P2</accession>
<dbReference type="Proteomes" id="UP001148662">
    <property type="component" value="Unassembled WGS sequence"/>
</dbReference>
<gene>
    <name evidence="1" type="ORF">NM688_g3254</name>
</gene>
<protein>
    <submittedName>
        <fullName evidence="1">Uncharacterized protein</fullName>
    </submittedName>
</protein>
<keyword evidence="2" id="KW-1185">Reference proteome</keyword>
<name>A0ACC1T6P2_9APHY</name>
<dbReference type="EMBL" id="JANHOG010000458">
    <property type="protein sequence ID" value="KAJ3554158.1"/>
    <property type="molecule type" value="Genomic_DNA"/>
</dbReference>
<organism evidence="1 2">
    <name type="scientific">Phlebia brevispora</name>
    <dbReference type="NCBI Taxonomy" id="194682"/>
    <lineage>
        <taxon>Eukaryota</taxon>
        <taxon>Fungi</taxon>
        <taxon>Dikarya</taxon>
        <taxon>Basidiomycota</taxon>
        <taxon>Agaricomycotina</taxon>
        <taxon>Agaricomycetes</taxon>
        <taxon>Polyporales</taxon>
        <taxon>Meruliaceae</taxon>
        <taxon>Phlebia</taxon>
    </lineage>
</organism>
<proteinExistence type="predicted"/>
<comment type="caution">
    <text evidence="1">The sequence shown here is derived from an EMBL/GenBank/DDBJ whole genome shotgun (WGS) entry which is preliminary data.</text>
</comment>
<evidence type="ECO:0000313" key="1">
    <source>
        <dbReference type="EMBL" id="KAJ3554158.1"/>
    </source>
</evidence>
<evidence type="ECO:0000313" key="2">
    <source>
        <dbReference type="Proteomes" id="UP001148662"/>
    </source>
</evidence>
<sequence>MRITDEKGKLLQEPLKYIRTEVGPNCASESTQGPHRPDEIRNKLASKSHDQQYDDHTPDQPNAVPHVSPTIRATHEVDFEVKTSPRVLFARNVRLDAFRYTLGVTVCVQVDEDFSLARWTKDNYTKVLTATGVLLIVLPGRATATRLQSFFVTVADRNYKISILKVRLKTPRPYVRSKLPKTPGAPSRSTAKYQVPQASQALSPPLPESFMLPATPLLDITLSGLRSEDMPTPLCGQSPFPSLPITDRLMDERLPGMSMSWGEEPEEMKLATYPTGPNSASFTHDSVLLHRETLEAPVGQAEPQLVEREIFTRNRRHTLVGVITRVRRMKEEVKAIYEDLNELESSLEECCFITEEPSLLVA</sequence>
<reference evidence="1" key="1">
    <citation type="submission" date="2022-07" db="EMBL/GenBank/DDBJ databases">
        <title>Genome Sequence of Phlebia brevispora.</title>
        <authorList>
            <person name="Buettner E."/>
        </authorList>
    </citation>
    <scope>NUCLEOTIDE SEQUENCE</scope>
    <source>
        <strain evidence="1">MPL23</strain>
    </source>
</reference>